<dbReference type="InterPro" id="IPR008929">
    <property type="entry name" value="Chondroitin_lyas"/>
</dbReference>
<evidence type="ECO:0000259" key="2">
    <source>
        <dbReference type="Pfam" id="PF25841"/>
    </source>
</evidence>
<protein>
    <recommendedName>
        <fullName evidence="5">Alginate lyase domain-containing protein</fullName>
    </recommendedName>
</protein>
<comment type="caution">
    <text evidence="3">The sequence shown here is derived from an EMBL/GenBank/DDBJ whole genome shotgun (WGS) entry which is preliminary data.</text>
</comment>
<organism evidence="3 4">
    <name type="scientific">Draconibacterium sediminis</name>
    <dbReference type="NCBI Taxonomy" id="1544798"/>
    <lineage>
        <taxon>Bacteria</taxon>
        <taxon>Pseudomonadati</taxon>
        <taxon>Bacteroidota</taxon>
        <taxon>Bacteroidia</taxon>
        <taxon>Marinilabiliales</taxon>
        <taxon>Prolixibacteraceae</taxon>
        <taxon>Draconibacterium</taxon>
    </lineage>
</organism>
<evidence type="ECO:0008006" key="5">
    <source>
        <dbReference type="Google" id="ProtNLM"/>
    </source>
</evidence>
<keyword evidence="4" id="KW-1185">Reference proteome</keyword>
<proteinExistence type="predicted"/>
<feature type="domain" description="Broad-specificity ulvan lyase N-terminal" evidence="1">
    <location>
        <begin position="46"/>
        <end position="393"/>
    </location>
</feature>
<dbReference type="AlphaFoldDB" id="A0A0D8J949"/>
<dbReference type="Pfam" id="PF25840">
    <property type="entry name" value="Ulvan_lyase_N"/>
    <property type="match status" value="1"/>
</dbReference>
<dbReference type="Proteomes" id="UP000032544">
    <property type="component" value="Unassembled WGS sequence"/>
</dbReference>
<dbReference type="OrthoDB" id="2339489at2"/>
<dbReference type="RefSeq" id="WP_045030936.1">
    <property type="nucleotide sequence ID" value="NZ_JRHC01000003.1"/>
</dbReference>
<dbReference type="PATRIC" id="fig|1544798.3.peg.3179"/>
<evidence type="ECO:0000313" key="3">
    <source>
        <dbReference type="EMBL" id="KJF43525.1"/>
    </source>
</evidence>
<dbReference type="SUPFAM" id="SSF48230">
    <property type="entry name" value="Chondroitin AC/alginate lyase"/>
    <property type="match status" value="1"/>
</dbReference>
<reference evidence="3 4" key="1">
    <citation type="submission" date="2014-09" db="EMBL/GenBank/DDBJ databases">
        <title>Draft Genome Sequence of Draconibacterium sp. JN14CK-3.</title>
        <authorList>
            <person name="Dong C."/>
            <person name="Lai Q."/>
            <person name="Shao Z."/>
        </authorList>
    </citation>
    <scope>NUCLEOTIDE SEQUENCE [LARGE SCALE GENOMIC DNA]</scope>
    <source>
        <strain evidence="3 4">JN14CK-3</strain>
    </source>
</reference>
<gene>
    <name evidence="3" type="ORF">LH29_15060</name>
</gene>
<sequence length="636" mass="70536">MRRRKFVKNIGLGGLVFSTPLSGLLSACGDTKIELSEFQQMVKDLLTDWCDGMIRNQIVEPANPERHGALGCPSCDHIHGRCMDAVYPFLFMADESGDKKYLDAAVLVMQWAENNVSQADGSWTVIPNPKSWKGISVFGAIALGEALHYHGHVLSEAIRNSWTERLRKVADYILKTFSIDFTNVNYGFTAVYGLHLMGKVLHEPKYTDRSKELAKEVKNFFTKPNTLLWGEAKPIDKKSAKGLPGVDLGYNVEESLNSVVLYAIEENDTELLELLEKSLASHAEFMLPDGAWDNTWGTRHNKWSYWGSRTTDGCQMGFGMMADRNPAFGRVAYQSTKLLKDCTADGLLHGGPHYISHGIKPCIHHTFAHAKPLAGILDAGKKLPKIDINSALPCEIAYGVKEFPEISTWLISNKSWRGTVTSYDALYIKDKPVQQATGGALSVLYHKKVGLLFAASMAKYIIVETNNQQHYDGEEFALTPRIEVKNETGWFTNLYDLEAEVKESTSADEICFEVATKLQNEKREKLSGVNSNFSLKYKFTDDSVEVIANALKDNNTEASLVLPVASVNSEKVIQTTANRIEIVKPEGTVVLESNVPLSIKPTERGRVFNLVPGVEAVPVLAKVSSENHVSVKISII</sequence>
<dbReference type="PROSITE" id="PS51257">
    <property type="entry name" value="PROKAR_LIPOPROTEIN"/>
    <property type="match status" value="1"/>
</dbReference>
<accession>A0A0D8J949</accession>
<evidence type="ECO:0000313" key="4">
    <source>
        <dbReference type="Proteomes" id="UP000032544"/>
    </source>
</evidence>
<dbReference type="InterPro" id="IPR058908">
    <property type="entry name" value="P29_C"/>
</dbReference>
<dbReference type="Pfam" id="PF25841">
    <property type="entry name" value="Ulvan_lyase_C"/>
    <property type="match status" value="1"/>
</dbReference>
<dbReference type="EMBL" id="JRHC01000003">
    <property type="protein sequence ID" value="KJF43525.1"/>
    <property type="molecule type" value="Genomic_DNA"/>
</dbReference>
<dbReference type="STRING" id="1544798.LH29_15060"/>
<evidence type="ECO:0000259" key="1">
    <source>
        <dbReference type="Pfam" id="PF25840"/>
    </source>
</evidence>
<dbReference type="InterPro" id="IPR058907">
    <property type="entry name" value="P29_N"/>
</dbReference>
<feature type="domain" description="Broad-specificity ulvan lyase C-terminal" evidence="2">
    <location>
        <begin position="400"/>
        <end position="635"/>
    </location>
</feature>
<name>A0A0D8J949_9BACT</name>